<accession>A0A0B0NGV4</accession>
<organism evidence="1 2">
    <name type="scientific">Gossypium arboreum</name>
    <name type="common">Tree cotton</name>
    <name type="synonym">Gossypium nanking</name>
    <dbReference type="NCBI Taxonomy" id="29729"/>
    <lineage>
        <taxon>Eukaryota</taxon>
        <taxon>Viridiplantae</taxon>
        <taxon>Streptophyta</taxon>
        <taxon>Embryophyta</taxon>
        <taxon>Tracheophyta</taxon>
        <taxon>Spermatophyta</taxon>
        <taxon>Magnoliopsida</taxon>
        <taxon>eudicotyledons</taxon>
        <taxon>Gunneridae</taxon>
        <taxon>Pentapetalae</taxon>
        <taxon>rosids</taxon>
        <taxon>malvids</taxon>
        <taxon>Malvales</taxon>
        <taxon>Malvaceae</taxon>
        <taxon>Malvoideae</taxon>
        <taxon>Gossypium</taxon>
    </lineage>
</organism>
<dbReference type="AlphaFoldDB" id="A0A0B0NGV4"/>
<protein>
    <submittedName>
        <fullName evidence="1">Uncharacterized protein</fullName>
    </submittedName>
</protein>
<sequence length="66" mass="7673">MTTFNFHQPYNANERISFTHILSMNSTVVNDATYYRSRTPNALAFDSFIYLNSGFYLHQSVRATQT</sequence>
<reference evidence="2" key="1">
    <citation type="submission" date="2014-09" db="EMBL/GenBank/DDBJ databases">
        <authorList>
            <person name="Mudge J."/>
            <person name="Ramaraj T."/>
            <person name="Lindquist I.E."/>
            <person name="Bharti A.K."/>
            <person name="Sundararajan A."/>
            <person name="Cameron C.T."/>
            <person name="Woodward J.E."/>
            <person name="May G.D."/>
            <person name="Brubaker C."/>
            <person name="Broadhvest J."/>
            <person name="Wilkins T.A."/>
        </authorList>
    </citation>
    <scope>NUCLEOTIDE SEQUENCE</scope>
    <source>
        <strain evidence="2">cv. AKA8401</strain>
    </source>
</reference>
<dbReference type="EMBL" id="KN393513">
    <property type="protein sequence ID" value="KHG10276.1"/>
    <property type="molecule type" value="Genomic_DNA"/>
</dbReference>
<keyword evidence="2" id="KW-1185">Reference proteome</keyword>
<name>A0A0B0NGV4_GOSAR</name>
<evidence type="ECO:0000313" key="2">
    <source>
        <dbReference type="Proteomes" id="UP000032142"/>
    </source>
</evidence>
<gene>
    <name evidence="1" type="ORF">F383_11098</name>
</gene>
<proteinExistence type="predicted"/>
<evidence type="ECO:0000313" key="1">
    <source>
        <dbReference type="EMBL" id="KHG10276.1"/>
    </source>
</evidence>
<dbReference type="Proteomes" id="UP000032142">
    <property type="component" value="Unassembled WGS sequence"/>
</dbReference>